<name>A0ABN8HLH3_9NEOP</name>
<proteinExistence type="predicted"/>
<dbReference type="EMBL" id="OW152813">
    <property type="protein sequence ID" value="CAH2035894.1"/>
    <property type="molecule type" value="Genomic_DNA"/>
</dbReference>
<feature type="non-terminal residue" evidence="1">
    <location>
        <position position="86"/>
    </location>
</feature>
<evidence type="ECO:0000313" key="2">
    <source>
        <dbReference type="Proteomes" id="UP000837857"/>
    </source>
</evidence>
<keyword evidence="2" id="KW-1185">Reference proteome</keyword>
<sequence length="86" mass="10295">MGELLQLKWGEMPSAESSLLLAAHRPWDRRRFLYPYEISDEWVQRERRAYFGRRVHSERGVQYFGGTRFRFNNGPDGYAFKHWGGL</sequence>
<gene>
    <name evidence="1" type="ORF">IPOD504_LOCUS747</name>
</gene>
<reference evidence="1" key="1">
    <citation type="submission" date="2022-03" db="EMBL/GenBank/DDBJ databases">
        <authorList>
            <person name="Martin H S."/>
        </authorList>
    </citation>
    <scope>NUCLEOTIDE SEQUENCE</scope>
</reference>
<dbReference type="Proteomes" id="UP000837857">
    <property type="component" value="Chromosome 1"/>
</dbReference>
<organism evidence="1 2">
    <name type="scientific">Iphiclides podalirius</name>
    <name type="common">scarce swallowtail</name>
    <dbReference type="NCBI Taxonomy" id="110791"/>
    <lineage>
        <taxon>Eukaryota</taxon>
        <taxon>Metazoa</taxon>
        <taxon>Ecdysozoa</taxon>
        <taxon>Arthropoda</taxon>
        <taxon>Hexapoda</taxon>
        <taxon>Insecta</taxon>
        <taxon>Pterygota</taxon>
        <taxon>Neoptera</taxon>
        <taxon>Endopterygota</taxon>
        <taxon>Lepidoptera</taxon>
        <taxon>Glossata</taxon>
        <taxon>Ditrysia</taxon>
        <taxon>Papilionoidea</taxon>
        <taxon>Papilionidae</taxon>
        <taxon>Papilioninae</taxon>
        <taxon>Iphiclides</taxon>
    </lineage>
</organism>
<evidence type="ECO:0000313" key="1">
    <source>
        <dbReference type="EMBL" id="CAH2035894.1"/>
    </source>
</evidence>
<protein>
    <submittedName>
        <fullName evidence="1">Uncharacterized protein</fullName>
    </submittedName>
</protein>
<accession>A0ABN8HLH3</accession>